<dbReference type="AlphaFoldDB" id="E9G062"/>
<feature type="region of interest" description="Disordered" evidence="1">
    <location>
        <begin position="67"/>
        <end position="97"/>
    </location>
</feature>
<accession>E9G062</accession>
<keyword evidence="3" id="KW-1185">Reference proteome</keyword>
<evidence type="ECO:0000256" key="1">
    <source>
        <dbReference type="SAM" id="MobiDB-lite"/>
    </source>
</evidence>
<protein>
    <submittedName>
        <fullName evidence="2">Uncharacterized protein</fullName>
    </submittedName>
</protein>
<feature type="compositionally biased region" description="Polar residues" evidence="1">
    <location>
        <begin position="81"/>
        <end position="97"/>
    </location>
</feature>
<feature type="compositionally biased region" description="Basic and acidic residues" evidence="1">
    <location>
        <begin position="67"/>
        <end position="78"/>
    </location>
</feature>
<dbReference type="HOGENOM" id="CLU_2348795_0_0_1"/>
<dbReference type="InParanoid" id="E9G062"/>
<proteinExistence type="predicted"/>
<gene>
    <name evidence="2" type="ORF">DAPPUDRAFT_235552</name>
</gene>
<dbReference type="EMBL" id="GL732528">
    <property type="protein sequence ID" value="EFX86846.1"/>
    <property type="molecule type" value="Genomic_DNA"/>
</dbReference>
<dbReference type="KEGG" id="dpx:DAPPUDRAFT_235552"/>
<organism evidence="2 3">
    <name type="scientific">Daphnia pulex</name>
    <name type="common">Water flea</name>
    <dbReference type="NCBI Taxonomy" id="6669"/>
    <lineage>
        <taxon>Eukaryota</taxon>
        <taxon>Metazoa</taxon>
        <taxon>Ecdysozoa</taxon>
        <taxon>Arthropoda</taxon>
        <taxon>Crustacea</taxon>
        <taxon>Branchiopoda</taxon>
        <taxon>Diplostraca</taxon>
        <taxon>Cladocera</taxon>
        <taxon>Anomopoda</taxon>
        <taxon>Daphniidae</taxon>
        <taxon>Daphnia</taxon>
    </lineage>
</organism>
<reference evidence="2 3" key="1">
    <citation type="journal article" date="2011" name="Science">
        <title>The ecoresponsive genome of Daphnia pulex.</title>
        <authorList>
            <person name="Colbourne J.K."/>
            <person name="Pfrender M.E."/>
            <person name="Gilbert D."/>
            <person name="Thomas W.K."/>
            <person name="Tucker A."/>
            <person name="Oakley T.H."/>
            <person name="Tokishita S."/>
            <person name="Aerts A."/>
            <person name="Arnold G.J."/>
            <person name="Basu M.K."/>
            <person name="Bauer D.J."/>
            <person name="Caceres C.E."/>
            <person name="Carmel L."/>
            <person name="Casola C."/>
            <person name="Choi J.H."/>
            <person name="Detter J.C."/>
            <person name="Dong Q."/>
            <person name="Dusheyko S."/>
            <person name="Eads B.D."/>
            <person name="Frohlich T."/>
            <person name="Geiler-Samerotte K.A."/>
            <person name="Gerlach D."/>
            <person name="Hatcher P."/>
            <person name="Jogdeo S."/>
            <person name="Krijgsveld J."/>
            <person name="Kriventseva E.V."/>
            <person name="Kultz D."/>
            <person name="Laforsch C."/>
            <person name="Lindquist E."/>
            <person name="Lopez J."/>
            <person name="Manak J.R."/>
            <person name="Muller J."/>
            <person name="Pangilinan J."/>
            <person name="Patwardhan R.P."/>
            <person name="Pitluck S."/>
            <person name="Pritham E.J."/>
            <person name="Rechtsteiner A."/>
            <person name="Rho M."/>
            <person name="Rogozin I.B."/>
            <person name="Sakarya O."/>
            <person name="Salamov A."/>
            <person name="Schaack S."/>
            <person name="Shapiro H."/>
            <person name="Shiga Y."/>
            <person name="Skalitzky C."/>
            <person name="Smith Z."/>
            <person name="Souvorov A."/>
            <person name="Sung W."/>
            <person name="Tang Z."/>
            <person name="Tsuchiya D."/>
            <person name="Tu H."/>
            <person name="Vos H."/>
            <person name="Wang M."/>
            <person name="Wolf Y.I."/>
            <person name="Yamagata H."/>
            <person name="Yamada T."/>
            <person name="Ye Y."/>
            <person name="Shaw J.R."/>
            <person name="Andrews J."/>
            <person name="Crease T.J."/>
            <person name="Tang H."/>
            <person name="Lucas S.M."/>
            <person name="Robertson H.M."/>
            <person name="Bork P."/>
            <person name="Koonin E.V."/>
            <person name="Zdobnov E.M."/>
            <person name="Grigoriev I.V."/>
            <person name="Lynch M."/>
            <person name="Boore J.L."/>
        </authorList>
    </citation>
    <scope>NUCLEOTIDE SEQUENCE [LARGE SCALE GENOMIC DNA]</scope>
</reference>
<evidence type="ECO:0000313" key="2">
    <source>
        <dbReference type="EMBL" id="EFX86846.1"/>
    </source>
</evidence>
<dbReference type="Proteomes" id="UP000000305">
    <property type="component" value="Unassembled WGS sequence"/>
</dbReference>
<sequence length="97" mass="11115">MNVLVIFSVVMMMTDNQPKVCGLWWLASDGLHNHMQQRLDLLLPLESLDRTSRARPDFDFQARGVRFQENEHDADARDAIPSQTPTDSNEQSANVKF</sequence>
<name>E9G062_DAPPU</name>
<evidence type="ECO:0000313" key="3">
    <source>
        <dbReference type="Proteomes" id="UP000000305"/>
    </source>
</evidence>